<gene>
    <name evidence="3" type="ORF">M0638_21685</name>
</gene>
<comment type="similarity">
    <text evidence="1">Belongs to the UPF0065 (bug) family.</text>
</comment>
<reference evidence="3" key="1">
    <citation type="submission" date="2022-04" db="EMBL/GenBank/DDBJ databases">
        <title>Roseomonas acroporae sp. nov., isolated from coral Acropora digitifera.</title>
        <authorList>
            <person name="Sun H."/>
        </authorList>
    </citation>
    <scope>NUCLEOTIDE SEQUENCE</scope>
    <source>
        <strain evidence="3">NAR14</strain>
    </source>
</reference>
<organism evidence="3 4">
    <name type="scientific">Roseomonas acroporae</name>
    <dbReference type="NCBI Taxonomy" id="2937791"/>
    <lineage>
        <taxon>Bacteria</taxon>
        <taxon>Pseudomonadati</taxon>
        <taxon>Pseudomonadota</taxon>
        <taxon>Alphaproteobacteria</taxon>
        <taxon>Acetobacterales</taxon>
        <taxon>Roseomonadaceae</taxon>
        <taxon>Roseomonas</taxon>
    </lineage>
</organism>
<dbReference type="RefSeq" id="WP_248669045.1">
    <property type="nucleotide sequence ID" value="NZ_JALPRX010000103.1"/>
</dbReference>
<name>A0A9X2BYJ1_9PROT</name>
<accession>A0A9X2BYJ1</accession>
<proteinExistence type="inferred from homology"/>
<dbReference type="InterPro" id="IPR005064">
    <property type="entry name" value="BUG"/>
</dbReference>
<evidence type="ECO:0000313" key="4">
    <source>
        <dbReference type="Proteomes" id="UP001139516"/>
    </source>
</evidence>
<evidence type="ECO:0000256" key="2">
    <source>
        <dbReference type="SAM" id="SignalP"/>
    </source>
</evidence>
<feature type="chain" id="PRO_5040932841" evidence="2">
    <location>
        <begin position="25"/>
        <end position="323"/>
    </location>
</feature>
<dbReference type="PANTHER" id="PTHR42928">
    <property type="entry name" value="TRICARBOXYLATE-BINDING PROTEIN"/>
    <property type="match status" value="1"/>
</dbReference>
<dbReference type="Pfam" id="PF03401">
    <property type="entry name" value="TctC"/>
    <property type="match status" value="1"/>
</dbReference>
<dbReference type="PANTHER" id="PTHR42928:SF5">
    <property type="entry name" value="BLR1237 PROTEIN"/>
    <property type="match status" value="1"/>
</dbReference>
<dbReference type="EMBL" id="JALPRX010000103">
    <property type="protein sequence ID" value="MCK8786989.1"/>
    <property type="molecule type" value="Genomic_DNA"/>
</dbReference>
<evidence type="ECO:0000313" key="3">
    <source>
        <dbReference type="EMBL" id="MCK8786989.1"/>
    </source>
</evidence>
<dbReference type="AlphaFoldDB" id="A0A9X2BYJ1"/>
<keyword evidence="4" id="KW-1185">Reference proteome</keyword>
<evidence type="ECO:0000256" key="1">
    <source>
        <dbReference type="ARBA" id="ARBA00006987"/>
    </source>
</evidence>
<feature type="signal peptide" evidence="2">
    <location>
        <begin position="1"/>
        <end position="24"/>
    </location>
</feature>
<dbReference type="Gene3D" id="3.40.190.10">
    <property type="entry name" value="Periplasmic binding protein-like II"/>
    <property type="match status" value="1"/>
</dbReference>
<dbReference type="Proteomes" id="UP001139516">
    <property type="component" value="Unassembled WGS sequence"/>
</dbReference>
<dbReference type="InterPro" id="IPR042100">
    <property type="entry name" value="Bug_dom1"/>
</dbReference>
<comment type="caution">
    <text evidence="3">The sequence shown here is derived from an EMBL/GenBank/DDBJ whole genome shotgun (WGS) entry which is preliminary data.</text>
</comment>
<protein>
    <submittedName>
        <fullName evidence="3">Tripartite tricarboxylate transporter substrate-binding protein</fullName>
    </submittedName>
</protein>
<keyword evidence="2" id="KW-0732">Signal</keyword>
<sequence>MSGIPRRGLVLGAAALAAPAIARAQPSWPNGPIRLVAPFPPGGSADLICRLVQAPLQASLGVPIVIENRPGASGALGTAVVARGPADGQSFVLVFDSHVVNPALNPTLGFDPEKDLRAVMLVATAPMLVTTPVAKPYRTLAEVVTAAKAGADRISFGTVGVGSLAHLTMERLQQVTGTQMIHIPYRGGGPMSTAAMAGEIDLAVASVVGLGGQVGTSLRPLAQSGATRSPMRPDIPTIAEAGIPGVASEAFWGFCAPSGVPDAVVARFNAALASALAAPAVRQPLESQGCTVVASSPEAFGRFLQEQAAIWTRVVRERHITAQ</sequence>
<dbReference type="Gene3D" id="3.40.190.150">
    <property type="entry name" value="Bordetella uptake gene, domain 1"/>
    <property type="match status" value="1"/>
</dbReference>
<dbReference type="PIRSF" id="PIRSF017082">
    <property type="entry name" value="YflP"/>
    <property type="match status" value="1"/>
</dbReference>